<evidence type="ECO:0000313" key="7">
    <source>
        <dbReference type="Proteomes" id="UP001165190"/>
    </source>
</evidence>
<dbReference type="EC" id="2.4.1.-" evidence="5"/>
<comment type="similarity">
    <text evidence="1 4">Belongs to the UDP-glycosyltransferase family.</text>
</comment>
<protein>
    <recommendedName>
        <fullName evidence="5">Glycosyltransferase</fullName>
        <ecNumber evidence="5">2.4.1.-</ecNumber>
    </recommendedName>
</protein>
<keyword evidence="3 4" id="KW-0808">Transferase</keyword>
<evidence type="ECO:0000313" key="6">
    <source>
        <dbReference type="EMBL" id="GMJ13592.1"/>
    </source>
</evidence>
<comment type="caution">
    <text evidence="6">The sequence shown here is derived from an EMBL/GenBank/DDBJ whole genome shotgun (WGS) entry which is preliminary data.</text>
</comment>
<name>A0A9W7JI93_HIBTR</name>
<proteinExistence type="inferred from homology"/>
<evidence type="ECO:0000256" key="5">
    <source>
        <dbReference type="RuleBase" id="RU362057"/>
    </source>
</evidence>
<dbReference type="AlphaFoldDB" id="A0A9W7JI93"/>
<dbReference type="FunFam" id="3.40.50.2000:FF:000020">
    <property type="entry name" value="Glycosyltransferase"/>
    <property type="match status" value="1"/>
</dbReference>
<evidence type="ECO:0000256" key="2">
    <source>
        <dbReference type="ARBA" id="ARBA00022676"/>
    </source>
</evidence>
<organism evidence="6 7">
    <name type="scientific">Hibiscus trionum</name>
    <name type="common">Flower of an hour</name>
    <dbReference type="NCBI Taxonomy" id="183268"/>
    <lineage>
        <taxon>Eukaryota</taxon>
        <taxon>Viridiplantae</taxon>
        <taxon>Streptophyta</taxon>
        <taxon>Embryophyta</taxon>
        <taxon>Tracheophyta</taxon>
        <taxon>Spermatophyta</taxon>
        <taxon>Magnoliopsida</taxon>
        <taxon>eudicotyledons</taxon>
        <taxon>Gunneridae</taxon>
        <taxon>Pentapetalae</taxon>
        <taxon>rosids</taxon>
        <taxon>malvids</taxon>
        <taxon>Malvales</taxon>
        <taxon>Malvaceae</taxon>
        <taxon>Malvoideae</taxon>
        <taxon>Hibiscus</taxon>
    </lineage>
</organism>
<dbReference type="Pfam" id="PF00201">
    <property type="entry name" value="UDPGT"/>
    <property type="match status" value="1"/>
</dbReference>
<dbReference type="Gene3D" id="3.40.50.2000">
    <property type="entry name" value="Glycogen Phosphorylase B"/>
    <property type="match status" value="2"/>
</dbReference>
<evidence type="ECO:0000256" key="3">
    <source>
        <dbReference type="ARBA" id="ARBA00022679"/>
    </source>
</evidence>
<dbReference type="Proteomes" id="UP001165190">
    <property type="component" value="Unassembled WGS sequence"/>
</dbReference>
<evidence type="ECO:0000256" key="1">
    <source>
        <dbReference type="ARBA" id="ARBA00009995"/>
    </source>
</evidence>
<dbReference type="SUPFAM" id="SSF53756">
    <property type="entry name" value="UDP-Glycosyltransferase/glycogen phosphorylase"/>
    <property type="match status" value="1"/>
</dbReference>
<dbReference type="OrthoDB" id="5835829at2759"/>
<accession>A0A9W7JI93</accession>
<dbReference type="PANTHER" id="PTHR48048">
    <property type="entry name" value="GLYCOSYLTRANSFERASE"/>
    <property type="match status" value="1"/>
</dbReference>
<gene>
    <name evidence="6" type="ORF">HRI_005028400</name>
</gene>
<dbReference type="PROSITE" id="PS00375">
    <property type="entry name" value="UDPGT"/>
    <property type="match status" value="1"/>
</dbReference>
<keyword evidence="2 4" id="KW-0328">Glycosyltransferase</keyword>
<reference evidence="6" key="1">
    <citation type="submission" date="2023-05" db="EMBL/GenBank/DDBJ databases">
        <title>Genome and transcriptome analyses reveal genes involved in the formation of fine ridges on petal epidermal cells in Hibiscus trionum.</title>
        <authorList>
            <person name="Koshimizu S."/>
            <person name="Masuda S."/>
            <person name="Ishii T."/>
            <person name="Shirasu K."/>
            <person name="Hoshino A."/>
            <person name="Arita M."/>
        </authorList>
    </citation>
    <scope>NUCLEOTIDE SEQUENCE</scope>
    <source>
        <strain evidence="6">Hamamatsu line</strain>
    </source>
</reference>
<sequence length="476" mass="52180">MEEAVVLYPSPPIGHLIAMVELGKLLLTHRPSLSLHILIATPPYQAESTAPYITAVSSTVPSIVFHKLPKVTLPPSSTVTHHESLTFEILRLNNPNVLEALLSISKDFQVRAFIMDFFCTVALHVASDLNIPPYFFYTSGVASLSSFLYLPTLHNTTTKSFKELNVLLHIPGVPPVPSADMPKPVLDRNDQVYDIFLNNSTYLPKAAGIIINSFESLEARALEAIRRGLCVPDGPTPPLYCIGPLIADVDRRSGVDAGDGVPDCLTWLDQQPSKSVVFLCFGSLGLFSAQQLKEIAVGLERSGQRFLWVVRNPPSENLSVAIKEQAEPDLEALLPVGFLDRTKDRGKVVKSWAPQVAVLNHDSIGGFVTHCGWNSVLESVCAGVPMVAWPLYAEQRFNRVLLVQEMKIALPMVESETGLVDSSEVEKRVRELMESEKGKLVRERTIAAKHAAMAALGEGGSSRAALAKLFESWKKE</sequence>
<dbReference type="PANTHER" id="PTHR48048:SF30">
    <property type="entry name" value="GLYCOSYLTRANSFERASE"/>
    <property type="match status" value="1"/>
</dbReference>
<dbReference type="InterPro" id="IPR035595">
    <property type="entry name" value="UDP_glycos_trans_CS"/>
</dbReference>
<dbReference type="CDD" id="cd03784">
    <property type="entry name" value="GT1_Gtf-like"/>
    <property type="match status" value="1"/>
</dbReference>
<evidence type="ECO:0000256" key="4">
    <source>
        <dbReference type="RuleBase" id="RU003718"/>
    </source>
</evidence>
<dbReference type="GO" id="GO:0035251">
    <property type="term" value="F:UDP-glucosyltransferase activity"/>
    <property type="evidence" value="ECO:0007669"/>
    <property type="project" value="InterPro"/>
</dbReference>
<dbReference type="EMBL" id="BSYR01000065">
    <property type="protein sequence ID" value="GMJ13592.1"/>
    <property type="molecule type" value="Genomic_DNA"/>
</dbReference>
<keyword evidence="7" id="KW-1185">Reference proteome</keyword>
<dbReference type="InterPro" id="IPR002213">
    <property type="entry name" value="UDP_glucos_trans"/>
</dbReference>
<dbReference type="InterPro" id="IPR050481">
    <property type="entry name" value="UDP-glycosyltransf_plant"/>
</dbReference>
<dbReference type="FunFam" id="3.40.50.2000:FF:000095">
    <property type="entry name" value="Glycosyltransferase"/>
    <property type="match status" value="1"/>
</dbReference>